<evidence type="ECO:0000313" key="2">
    <source>
        <dbReference type="Proteomes" id="UP000308600"/>
    </source>
</evidence>
<dbReference type="Proteomes" id="UP000308600">
    <property type="component" value="Unassembled WGS sequence"/>
</dbReference>
<organism evidence="1 2">
    <name type="scientific">Pluteus cervinus</name>
    <dbReference type="NCBI Taxonomy" id="181527"/>
    <lineage>
        <taxon>Eukaryota</taxon>
        <taxon>Fungi</taxon>
        <taxon>Dikarya</taxon>
        <taxon>Basidiomycota</taxon>
        <taxon>Agaricomycotina</taxon>
        <taxon>Agaricomycetes</taxon>
        <taxon>Agaricomycetidae</taxon>
        <taxon>Agaricales</taxon>
        <taxon>Pluteineae</taxon>
        <taxon>Pluteaceae</taxon>
        <taxon>Pluteus</taxon>
    </lineage>
</organism>
<evidence type="ECO:0000313" key="1">
    <source>
        <dbReference type="EMBL" id="TFK76561.1"/>
    </source>
</evidence>
<reference evidence="1 2" key="1">
    <citation type="journal article" date="2019" name="Nat. Ecol. Evol.">
        <title>Megaphylogeny resolves global patterns of mushroom evolution.</title>
        <authorList>
            <person name="Varga T."/>
            <person name="Krizsan K."/>
            <person name="Foldi C."/>
            <person name="Dima B."/>
            <person name="Sanchez-Garcia M."/>
            <person name="Sanchez-Ramirez S."/>
            <person name="Szollosi G.J."/>
            <person name="Szarkandi J.G."/>
            <person name="Papp V."/>
            <person name="Albert L."/>
            <person name="Andreopoulos W."/>
            <person name="Angelini C."/>
            <person name="Antonin V."/>
            <person name="Barry K.W."/>
            <person name="Bougher N.L."/>
            <person name="Buchanan P."/>
            <person name="Buyck B."/>
            <person name="Bense V."/>
            <person name="Catcheside P."/>
            <person name="Chovatia M."/>
            <person name="Cooper J."/>
            <person name="Damon W."/>
            <person name="Desjardin D."/>
            <person name="Finy P."/>
            <person name="Geml J."/>
            <person name="Haridas S."/>
            <person name="Hughes K."/>
            <person name="Justo A."/>
            <person name="Karasinski D."/>
            <person name="Kautmanova I."/>
            <person name="Kiss B."/>
            <person name="Kocsube S."/>
            <person name="Kotiranta H."/>
            <person name="LaButti K.M."/>
            <person name="Lechner B.E."/>
            <person name="Liimatainen K."/>
            <person name="Lipzen A."/>
            <person name="Lukacs Z."/>
            <person name="Mihaltcheva S."/>
            <person name="Morgado L.N."/>
            <person name="Niskanen T."/>
            <person name="Noordeloos M.E."/>
            <person name="Ohm R.A."/>
            <person name="Ortiz-Santana B."/>
            <person name="Ovrebo C."/>
            <person name="Racz N."/>
            <person name="Riley R."/>
            <person name="Savchenko A."/>
            <person name="Shiryaev A."/>
            <person name="Soop K."/>
            <person name="Spirin V."/>
            <person name="Szebenyi C."/>
            <person name="Tomsovsky M."/>
            <person name="Tulloss R.E."/>
            <person name="Uehling J."/>
            <person name="Grigoriev I.V."/>
            <person name="Vagvolgyi C."/>
            <person name="Papp T."/>
            <person name="Martin F.M."/>
            <person name="Miettinen O."/>
            <person name="Hibbett D.S."/>
            <person name="Nagy L.G."/>
        </authorList>
    </citation>
    <scope>NUCLEOTIDE SEQUENCE [LARGE SCALE GENOMIC DNA]</scope>
    <source>
        <strain evidence="1 2">NL-1719</strain>
    </source>
</reference>
<proteinExistence type="predicted"/>
<sequence length="342" mass="35286">MMFTLPALLALFPLAFAATIDVTVGGPGILKYNPAFVNANPGDVVRFTFQQKNHTATQSTLQNPCSPAANGFDSGFLPVADNVTAGFPVAQLKILDTNPVWVYCRQANHCQQGMVFAINPGNNLAAFQAAATGTTPPSSAPPAGGVVTVTQTVTISGQAVTTTYATSSASATAVSSDHRIIVGGPGKLFYSPANITAQPGDTITFEFQQKNHTVTASSFDQPCRALSLTSTTGQIGFDSGFMPVGDSATTFPTFTIQVNDTKPIWAYCRQSGHCGQGMVFSANAIETGPQGFDAFKARAIQLNGTASTNGTSGTSGSGAIHSMKLQGTGTFVALVALVAAVL</sequence>
<protein>
    <submittedName>
        <fullName evidence="1">Uncharacterized protein</fullName>
    </submittedName>
</protein>
<name>A0ACD3BFX0_9AGAR</name>
<accession>A0ACD3BFX0</accession>
<gene>
    <name evidence="1" type="ORF">BDN72DRAFT_785582</name>
</gene>
<dbReference type="EMBL" id="ML208260">
    <property type="protein sequence ID" value="TFK76561.1"/>
    <property type="molecule type" value="Genomic_DNA"/>
</dbReference>
<keyword evidence="2" id="KW-1185">Reference proteome</keyword>